<evidence type="ECO:0000256" key="1">
    <source>
        <dbReference type="SAM" id="MobiDB-lite"/>
    </source>
</evidence>
<feature type="compositionally biased region" description="Polar residues" evidence="1">
    <location>
        <begin position="10"/>
        <end position="19"/>
    </location>
</feature>
<dbReference type="Proteomes" id="UP000215335">
    <property type="component" value="Unassembled WGS sequence"/>
</dbReference>
<feature type="region of interest" description="Disordered" evidence="1">
    <location>
        <begin position="227"/>
        <end position="258"/>
    </location>
</feature>
<feature type="compositionally biased region" description="Acidic residues" evidence="1">
    <location>
        <begin position="23"/>
        <end position="34"/>
    </location>
</feature>
<sequence>MAGRGKQWPRNYQNQSQQPFYVENDDDDYVDDGDYENEKVTLAGLLNELSDTDKDLDLLVEKKKAIVAKMKRIISPEKDHTSSHRKTPQPSSFSNGKRMNKHAVVPFTATSTAAGSNNYLNMQLPLQQSYAYNDEQRHRQMLSFEDQKLQNQKQPQQLNYYQQLEQQQLLMTMTMNNNVKLGMTSSVFSESNPSAFISSTRHPRELLQQQQQLQSENLMRYRKKRIQHHPSDQMDSTSSSNNLLSNNNEQDNTRPFDEKLPLQQSYAYNDEQRHRQMLSFEDQKLQNQKQPQQLNYYQQLEQQQLLMTMTMNNNVKLGMTSSVFFESNPSAFISSTQHPRELLQQQQLQSENLMRYRKKRIQHHPSDQRRRHDMSLQNDSFVNKYNYNFDDSEDDADNSDDNGHDAILSTSQQYDKESDENNDDANNTAQQNEDDAPRPHAQPTKKCNKISENVTKTFITM</sequence>
<keyword evidence="3" id="KW-1185">Reference proteome</keyword>
<name>A0A232EMD6_9HYME</name>
<reference evidence="2 3" key="1">
    <citation type="journal article" date="2017" name="Curr. Biol.">
        <title>The Evolution of Venom by Co-option of Single-Copy Genes.</title>
        <authorList>
            <person name="Martinson E.O."/>
            <person name="Mrinalini"/>
            <person name="Kelkar Y.D."/>
            <person name="Chang C.H."/>
            <person name="Werren J.H."/>
        </authorList>
    </citation>
    <scope>NUCLEOTIDE SEQUENCE [LARGE SCALE GENOMIC DNA]</scope>
    <source>
        <strain evidence="2 3">Alberta</strain>
        <tissue evidence="2">Whole body</tissue>
    </source>
</reference>
<protein>
    <submittedName>
        <fullName evidence="2">Uncharacterized protein</fullName>
    </submittedName>
</protein>
<feature type="compositionally biased region" description="Low complexity" evidence="1">
    <location>
        <begin position="236"/>
        <end position="248"/>
    </location>
</feature>
<accession>A0A232EMD6</accession>
<dbReference type="AlphaFoldDB" id="A0A232EMD6"/>
<feature type="region of interest" description="Disordered" evidence="1">
    <location>
        <begin position="385"/>
        <end position="461"/>
    </location>
</feature>
<evidence type="ECO:0000313" key="3">
    <source>
        <dbReference type="Proteomes" id="UP000215335"/>
    </source>
</evidence>
<feature type="compositionally biased region" description="Polar residues" evidence="1">
    <location>
        <begin position="450"/>
        <end position="461"/>
    </location>
</feature>
<comment type="caution">
    <text evidence="2">The sequence shown here is derived from an EMBL/GenBank/DDBJ whole genome shotgun (WGS) entry which is preliminary data.</text>
</comment>
<feature type="compositionally biased region" description="Polar residues" evidence="1">
    <location>
        <begin position="88"/>
        <end position="97"/>
    </location>
</feature>
<dbReference type="EMBL" id="NNAY01003373">
    <property type="protein sequence ID" value="OXU19524.1"/>
    <property type="molecule type" value="Genomic_DNA"/>
</dbReference>
<feature type="compositionally biased region" description="Acidic residues" evidence="1">
    <location>
        <begin position="390"/>
        <end position="400"/>
    </location>
</feature>
<organism evidence="2 3">
    <name type="scientific">Trichomalopsis sarcophagae</name>
    <dbReference type="NCBI Taxonomy" id="543379"/>
    <lineage>
        <taxon>Eukaryota</taxon>
        <taxon>Metazoa</taxon>
        <taxon>Ecdysozoa</taxon>
        <taxon>Arthropoda</taxon>
        <taxon>Hexapoda</taxon>
        <taxon>Insecta</taxon>
        <taxon>Pterygota</taxon>
        <taxon>Neoptera</taxon>
        <taxon>Endopterygota</taxon>
        <taxon>Hymenoptera</taxon>
        <taxon>Apocrita</taxon>
        <taxon>Proctotrupomorpha</taxon>
        <taxon>Chalcidoidea</taxon>
        <taxon>Pteromalidae</taxon>
        <taxon>Pteromalinae</taxon>
        <taxon>Trichomalopsis</taxon>
    </lineage>
</organism>
<gene>
    <name evidence="2" type="ORF">TSAR_004532</name>
</gene>
<proteinExistence type="predicted"/>
<feature type="region of interest" description="Disordered" evidence="1">
    <location>
        <begin position="72"/>
        <end position="98"/>
    </location>
</feature>
<evidence type="ECO:0000313" key="2">
    <source>
        <dbReference type="EMBL" id="OXU19524.1"/>
    </source>
</evidence>
<feature type="region of interest" description="Disordered" evidence="1">
    <location>
        <begin position="1"/>
        <end position="34"/>
    </location>
</feature>